<keyword evidence="3 6" id="KW-0812">Transmembrane</keyword>
<sequence>MIQGKVSSRTLMKGALVLTIAAFVSKILSAVYRIPFQNIVGDVGFYIYQQVYPFYGIFLALSTYGFPVVISRLLADRYDDNEEEASLVLQAAFILLSVVGICLFVSIYSGAKWMAVLMGDSELEPLLKVISFSFLFLPFISILRGYFQGKGDMLPTAVSQIVEQSVRVTTILICSFILINEGYSLYLAGSGALFGSLTGGGATILVLVSFLLVRSQNKFSLKFKGRWKKSLELMKILGLHGFAICFSGMLIVLLQFIDAFSVYTYLVQSGIAENEAKALKGVYDRGQPLIQLGTVVATSLSLIAVPLITAAHKKKDDRAVKENILLALKVSFIVGLGASFGLVNLVKPVNVMLFENSKDSSVIAVFCIAILLCSLVLTLSSVLHGMGKLYLPAFIILMGIIIKFLLNAWLVPLFATMGASLSTVIVLGLMTIGLIIVLRYVFPIPFLSKKFYLAASLALLGMTVILQAWLQIEEILLLIVTERVASTVLSLGGVVIGGVVYIFIVLNGNMLKDKEIELFPFGSKLMRLKRR</sequence>
<dbReference type="InterPro" id="IPR002797">
    <property type="entry name" value="Polysacc_synth"/>
</dbReference>
<dbReference type="EMBL" id="JBBAXC010000028">
    <property type="protein sequence ID" value="MEI5909500.1"/>
    <property type="molecule type" value="Genomic_DNA"/>
</dbReference>
<dbReference type="PANTHER" id="PTHR30250">
    <property type="entry name" value="PST FAMILY PREDICTED COLANIC ACID TRANSPORTER"/>
    <property type="match status" value="1"/>
</dbReference>
<dbReference type="Pfam" id="PF01943">
    <property type="entry name" value="Polysacc_synt"/>
    <property type="match status" value="1"/>
</dbReference>
<keyword evidence="8" id="KW-1185">Reference proteome</keyword>
<evidence type="ECO:0000256" key="6">
    <source>
        <dbReference type="SAM" id="Phobius"/>
    </source>
</evidence>
<dbReference type="Proteomes" id="UP001312865">
    <property type="component" value="Unassembled WGS sequence"/>
</dbReference>
<feature type="transmembrane region" description="Helical" evidence="6">
    <location>
        <begin position="451"/>
        <end position="472"/>
    </location>
</feature>
<feature type="transmembrane region" description="Helical" evidence="6">
    <location>
        <begin position="192"/>
        <end position="213"/>
    </location>
</feature>
<protein>
    <submittedName>
        <fullName evidence="7">Polysaccharide biosynthesis protein</fullName>
    </submittedName>
</protein>
<dbReference type="InterPro" id="IPR050833">
    <property type="entry name" value="Poly_Biosynth_Transport"/>
</dbReference>
<keyword evidence="4 6" id="KW-1133">Transmembrane helix</keyword>
<evidence type="ECO:0000313" key="8">
    <source>
        <dbReference type="Proteomes" id="UP001312865"/>
    </source>
</evidence>
<feature type="transmembrane region" description="Helical" evidence="6">
    <location>
        <begin position="168"/>
        <end position="186"/>
    </location>
</feature>
<keyword evidence="2" id="KW-1003">Cell membrane</keyword>
<feature type="transmembrane region" description="Helical" evidence="6">
    <location>
        <begin position="129"/>
        <end position="147"/>
    </location>
</feature>
<evidence type="ECO:0000256" key="2">
    <source>
        <dbReference type="ARBA" id="ARBA00022475"/>
    </source>
</evidence>
<evidence type="ECO:0000256" key="3">
    <source>
        <dbReference type="ARBA" id="ARBA00022692"/>
    </source>
</evidence>
<feature type="transmembrane region" description="Helical" evidence="6">
    <location>
        <begin position="87"/>
        <end position="109"/>
    </location>
</feature>
<comment type="subcellular location">
    <subcellularLocation>
        <location evidence="1">Cell membrane</location>
        <topology evidence="1">Multi-pass membrane protein</topology>
    </subcellularLocation>
</comment>
<feature type="transmembrane region" description="Helical" evidence="6">
    <location>
        <begin position="363"/>
        <end position="382"/>
    </location>
</feature>
<feature type="transmembrane region" description="Helical" evidence="6">
    <location>
        <begin position="53"/>
        <end position="75"/>
    </location>
</feature>
<feature type="transmembrane region" description="Helical" evidence="6">
    <location>
        <begin position="289"/>
        <end position="311"/>
    </location>
</feature>
<evidence type="ECO:0000256" key="1">
    <source>
        <dbReference type="ARBA" id="ARBA00004651"/>
    </source>
</evidence>
<reference evidence="7 8" key="1">
    <citation type="journal article" date="2018" name="J. Microbiol.">
        <title>Bacillus spongiae sp. nov., isolated from sponge of Jeju Island.</title>
        <authorList>
            <person name="Lee G.E."/>
            <person name="Im W.T."/>
            <person name="Park J.S."/>
        </authorList>
    </citation>
    <scope>NUCLEOTIDE SEQUENCE [LARGE SCALE GENOMIC DNA]</scope>
    <source>
        <strain evidence="7 8">135PIL107-10</strain>
    </source>
</reference>
<name>A0ABU8HJR4_9BACI</name>
<comment type="caution">
    <text evidence="7">The sequence shown here is derived from an EMBL/GenBank/DDBJ whole genome shotgun (WGS) entry which is preliminary data.</text>
</comment>
<accession>A0ABU8HJR4</accession>
<proteinExistence type="predicted"/>
<gene>
    <name evidence="7" type="ORF">WAK64_20950</name>
</gene>
<organism evidence="7 8">
    <name type="scientific">Bacillus spongiae</name>
    <dbReference type="NCBI Taxonomy" id="2683610"/>
    <lineage>
        <taxon>Bacteria</taxon>
        <taxon>Bacillati</taxon>
        <taxon>Bacillota</taxon>
        <taxon>Bacilli</taxon>
        <taxon>Bacillales</taxon>
        <taxon>Bacillaceae</taxon>
        <taxon>Bacillus</taxon>
    </lineage>
</organism>
<evidence type="ECO:0000256" key="5">
    <source>
        <dbReference type="ARBA" id="ARBA00023136"/>
    </source>
</evidence>
<evidence type="ECO:0000313" key="7">
    <source>
        <dbReference type="EMBL" id="MEI5909500.1"/>
    </source>
</evidence>
<keyword evidence="5 6" id="KW-0472">Membrane</keyword>
<feature type="transmembrane region" description="Helical" evidence="6">
    <location>
        <begin position="389"/>
        <end position="411"/>
    </location>
</feature>
<feature type="transmembrane region" description="Helical" evidence="6">
    <location>
        <begin position="233"/>
        <end position="257"/>
    </location>
</feature>
<dbReference type="PANTHER" id="PTHR30250:SF29">
    <property type="entry name" value="POLYSACCHARIDE BIOSYNTHESIS PROTEIN C-TERMINAL DOMAIN-CONTAINING PROTEIN"/>
    <property type="match status" value="1"/>
</dbReference>
<feature type="transmembrane region" description="Helical" evidence="6">
    <location>
        <begin position="323"/>
        <end position="343"/>
    </location>
</feature>
<evidence type="ECO:0000256" key="4">
    <source>
        <dbReference type="ARBA" id="ARBA00022989"/>
    </source>
</evidence>
<dbReference type="CDD" id="cd13124">
    <property type="entry name" value="MATE_SpoVB_like"/>
    <property type="match status" value="1"/>
</dbReference>
<dbReference type="PIRSF" id="PIRSF038958">
    <property type="entry name" value="PG_synth_SpoVB"/>
    <property type="match status" value="1"/>
</dbReference>
<feature type="transmembrane region" description="Helical" evidence="6">
    <location>
        <begin position="484"/>
        <end position="506"/>
    </location>
</feature>
<feature type="transmembrane region" description="Helical" evidence="6">
    <location>
        <begin position="417"/>
        <end position="442"/>
    </location>
</feature>
<dbReference type="InterPro" id="IPR024923">
    <property type="entry name" value="PG_synth_SpoVB"/>
</dbReference>
<dbReference type="RefSeq" id="WP_336588943.1">
    <property type="nucleotide sequence ID" value="NZ_JBBAXC010000028.1"/>
</dbReference>